<dbReference type="GO" id="GO:0005743">
    <property type="term" value="C:mitochondrial inner membrane"/>
    <property type="evidence" value="ECO:0007669"/>
    <property type="project" value="UniProtKB-SubCell"/>
</dbReference>
<dbReference type="AlphaFoldDB" id="A0A438BNX8"/>
<dbReference type="Proteomes" id="UP000288805">
    <property type="component" value="Unassembled WGS sequence"/>
</dbReference>
<comment type="caution">
    <text evidence="6">The sequence shown here is derived from an EMBL/GenBank/DDBJ whole genome shotgun (WGS) entry which is preliminary data.</text>
</comment>
<proteinExistence type="predicted"/>
<keyword evidence="5" id="KW-1133">Transmembrane helix</keyword>
<gene>
    <name evidence="6" type="ORF">CK203_112918</name>
</gene>
<dbReference type="EMBL" id="QGNW01002691">
    <property type="protein sequence ID" value="RVW12648.1"/>
    <property type="molecule type" value="Genomic_DNA"/>
</dbReference>
<keyword evidence="4 5" id="KW-0472">Membrane</keyword>
<keyword evidence="2" id="KW-0999">Mitochondrion inner membrane</keyword>
<dbReference type="InterPro" id="IPR039297">
    <property type="entry name" value="COX7a"/>
</dbReference>
<keyword evidence="3" id="KW-0496">Mitochondrion</keyword>
<comment type="subcellular location">
    <subcellularLocation>
        <location evidence="1">Mitochondrion inner membrane</location>
    </subcellularLocation>
</comment>
<protein>
    <submittedName>
        <fullName evidence="6">Uncharacterized protein</fullName>
    </submittedName>
</protein>
<feature type="transmembrane region" description="Helical" evidence="5">
    <location>
        <begin position="127"/>
        <end position="146"/>
    </location>
</feature>
<evidence type="ECO:0000256" key="2">
    <source>
        <dbReference type="ARBA" id="ARBA00022792"/>
    </source>
</evidence>
<evidence type="ECO:0000313" key="6">
    <source>
        <dbReference type="EMBL" id="RVW12648.1"/>
    </source>
</evidence>
<evidence type="ECO:0000256" key="4">
    <source>
        <dbReference type="ARBA" id="ARBA00023136"/>
    </source>
</evidence>
<organism evidence="6 7">
    <name type="scientific">Vitis vinifera</name>
    <name type="common">Grape</name>
    <dbReference type="NCBI Taxonomy" id="29760"/>
    <lineage>
        <taxon>Eukaryota</taxon>
        <taxon>Viridiplantae</taxon>
        <taxon>Streptophyta</taxon>
        <taxon>Embryophyta</taxon>
        <taxon>Tracheophyta</taxon>
        <taxon>Spermatophyta</taxon>
        <taxon>Magnoliopsida</taxon>
        <taxon>eudicotyledons</taxon>
        <taxon>Gunneridae</taxon>
        <taxon>Pentapetalae</taxon>
        <taxon>rosids</taxon>
        <taxon>Vitales</taxon>
        <taxon>Vitaceae</taxon>
        <taxon>Viteae</taxon>
        <taxon>Vitis</taxon>
    </lineage>
</organism>
<name>A0A438BNX8_VITVI</name>
<sequence>MVSLFIVKMVSIEGLRDYVWRFSATCPFDEMKLASMEESFTRAYNYASSEEDVKTLVPKVITTNLKSRQRRDMDPLLNVKMEDKEGLRNMTEPPFVPREKILEKQRFFQQVHKHTYLKGPMDKITSVAIPAALAAASVALIAQGIYNMAHGIGKKE</sequence>
<reference evidence="6 7" key="1">
    <citation type="journal article" date="2018" name="PLoS Genet.">
        <title>Population sequencing reveals clonal diversity and ancestral inbreeding in the grapevine cultivar Chardonnay.</title>
        <authorList>
            <person name="Roach M.J."/>
            <person name="Johnson D.L."/>
            <person name="Bohlmann J."/>
            <person name="van Vuuren H.J."/>
            <person name="Jones S.J."/>
            <person name="Pretorius I.S."/>
            <person name="Schmidt S.A."/>
            <person name="Borneman A.R."/>
        </authorList>
    </citation>
    <scope>NUCLEOTIDE SEQUENCE [LARGE SCALE GENOMIC DNA]</scope>
    <source>
        <strain evidence="7">cv. Chardonnay</strain>
        <tissue evidence="6">Leaf</tissue>
    </source>
</reference>
<dbReference type="PANTHER" id="PTHR35308">
    <property type="entry name" value="CYTOCHROME C OXIDASE SUBUNIT 7"/>
    <property type="match status" value="1"/>
</dbReference>
<evidence type="ECO:0000256" key="5">
    <source>
        <dbReference type="SAM" id="Phobius"/>
    </source>
</evidence>
<keyword evidence="5" id="KW-0812">Transmembrane</keyword>
<dbReference type="PANTHER" id="PTHR35308:SF10">
    <property type="entry name" value="COX VIIA-LIKE PROTEIN"/>
    <property type="match status" value="1"/>
</dbReference>
<evidence type="ECO:0000256" key="1">
    <source>
        <dbReference type="ARBA" id="ARBA00004273"/>
    </source>
</evidence>
<evidence type="ECO:0000256" key="3">
    <source>
        <dbReference type="ARBA" id="ARBA00023128"/>
    </source>
</evidence>
<accession>A0A438BNX8</accession>
<dbReference type="Pfam" id="PF02238">
    <property type="entry name" value="COX7a"/>
    <property type="match status" value="1"/>
</dbReference>
<evidence type="ECO:0000313" key="7">
    <source>
        <dbReference type="Proteomes" id="UP000288805"/>
    </source>
</evidence>